<evidence type="ECO:0000313" key="2">
    <source>
        <dbReference type="Proteomes" id="UP001497392"/>
    </source>
</evidence>
<accession>A0ABP1FJZ2</accession>
<protein>
    <submittedName>
        <fullName evidence="1">G1008 protein</fullName>
    </submittedName>
</protein>
<keyword evidence="2" id="KW-1185">Reference proteome</keyword>
<comment type="caution">
    <text evidence="1">The sequence shown here is derived from an EMBL/GenBank/DDBJ whole genome shotgun (WGS) entry which is preliminary data.</text>
</comment>
<organism evidence="1 2">
    <name type="scientific">Coccomyxa viridis</name>
    <dbReference type="NCBI Taxonomy" id="1274662"/>
    <lineage>
        <taxon>Eukaryota</taxon>
        <taxon>Viridiplantae</taxon>
        <taxon>Chlorophyta</taxon>
        <taxon>core chlorophytes</taxon>
        <taxon>Trebouxiophyceae</taxon>
        <taxon>Trebouxiophyceae incertae sedis</taxon>
        <taxon>Coccomyxaceae</taxon>
        <taxon>Coccomyxa</taxon>
    </lineage>
</organism>
<gene>
    <name evidence="1" type="primary">g1008</name>
    <name evidence="1" type="ORF">VP750_LOCUS875</name>
</gene>
<reference evidence="1 2" key="1">
    <citation type="submission" date="2024-06" db="EMBL/GenBank/DDBJ databases">
        <authorList>
            <person name="Kraege A."/>
            <person name="Thomma B."/>
        </authorList>
    </citation>
    <scope>NUCLEOTIDE SEQUENCE [LARGE SCALE GENOMIC DNA]</scope>
</reference>
<name>A0ABP1FJZ2_9CHLO</name>
<evidence type="ECO:0000313" key="1">
    <source>
        <dbReference type="EMBL" id="CAL5219216.1"/>
    </source>
</evidence>
<dbReference type="Proteomes" id="UP001497392">
    <property type="component" value="Unassembled WGS sequence"/>
</dbReference>
<proteinExistence type="predicted"/>
<sequence length="405" mass="46585">MAHLQDPLNNRHTLRVIIGYNNGPWPAAPGGIMAVPEAWDSTRVVNLESFDTLGVSLRLELAEAWDIVREFRRRKWRDALSGTLFSRLWANTGAMAGMFCAALEDGQHQLQGAHYIEGLFDQTMIARLAEGQLMSALPKHLVSFLGRTTCFPRPMLQLLERLLRYPFYVKQEDPEWPLALSMYLTGFLHRRTIGGVDGICFFSLMHRAYFTSSYYGFRLSGMVDTVEEFTLLLTHGSQRMDPEDLATTLGRSRDNAPYEDTYDFGCTNGLISTMPIGARTSRRVGPLLGSPGFIDALIEVTAFAVHLQRYLLFRYGVEYLRDSDRPTGHHGRFFTSYSMMHFSRWAIIDFRHVECSRPWPPPLANYYIIEFFDQYRRANLYRSDGQEWVLVSELLMFHRVPMIGY</sequence>
<dbReference type="EMBL" id="CAXHTA020000002">
    <property type="protein sequence ID" value="CAL5219216.1"/>
    <property type="molecule type" value="Genomic_DNA"/>
</dbReference>